<dbReference type="PANTHER" id="PTHR11360:SF234">
    <property type="entry name" value="MFS-TYPE TRANSPORTER DBAD-RELATED"/>
    <property type="match status" value="1"/>
</dbReference>
<feature type="transmembrane region" description="Helical" evidence="4">
    <location>
        <begin position="278"/>
        <end position="301"/>
    </location>
</feature>
<dbReference type="PANTHER" id="PTHR11360">
    <property type="entry name" value="MONOCARBOXYLATE TRANSPORTER"/>
    <property type="match status" value="1"/>
</dbReference>
<comment type="similarity">
    <text evidence="2">Belongs to the major facilitator superfamily. Monocarboxylate porter (TC 2.A.1.13) family.</text>
</comment>
<dbReference type="GO" id="GO:0022857">
    <property type="term" value="F:transmembrane transporter activity"/>
    <property type="evidence" value="ECO:0007669"/>
    <property type="project" value="InterPro"/>
</dbReference>
<dbReference type="InterPro" id="IPR011701">
    <property type="entry name" value="MFS"/>
</dbReference>
<feature type="domain" description="Major facilitator superfamily (MFS) profile" evidence="5">
    <location>
        <begin position="77"/>
        <end position="465"/>
    </location>
</feature>
<feature type="transmembrane region" description="Helical" evidence="4">
    <location>
        <begin position="118"/>
        <end position="136"/>
    </location>
</feature>
<dbReference type="Proteomes" id="UP000664521">
    <property type="component" value="Unassembled WGS sequence"/>
</dbReference>
<accession>A0A8H3J1P8</accession>
<feature type="transmembrane region" description="Helical" evidence="4">
    <location>
        <begin position="237"/>
        <end position="257"/>
    </location>
</feature>
<comment type="caution">
    <text evidence="6">The sequence shown here is derived from an EMBL/GenBank/DDBJ whole genome shotgun (WGS) entry which is preliminary data.</text>
</comment>
<evidence type="ECO:0000259" key="5">
    <source>
        <dbReference type="PROSITE" id="PS50850"/>
    </source>
</evidence>
<proteinExistence type="inferred from homology"/>
<feature type="region of interest" description="Disordered" evidence="3">
    <location>
        <begin position="1"/>
        <end position="26"/>
    </location>
</feature>
<protein>
    <recommendedName>
        <fullName evidence="5">Major facilitator superfamily (MFS) profile domain-containing protein</fullName>
    </recommendedName>
</protein>
<dbReference type="InterPro" id="IPR036259">
    <property type="entry name" value="MFS_trans_sf"/>
</dbReference>
<feature type="region of interest" description="Disordered" evidence="3">
    <location>
        <begin position="41"/>
        <end position="71"/>
    </location>
</feature>
<dbReference type="EMBL" id="CAJPDS010000124">
    <property type="protein sequence ID" value="CAF9939081.1"/>
    <property type="molecule type" value="Genomic_DNA"/>
</dbReference>
<keyword evidence="7" id="KW-1185">Reference proteome</keyword>
<reference evidence="6" key="1">
    <citation type="submission" date="2021-03" db="EMBL/GenBank/DDBJ databases">
        <authorList>
            <person name="Tagirdzhanova G."/>
        </authorList>
    </citation>
    <scope>NUCLEOTIDE SEQUENCE</scope>
</reference>
<evidence type="ECO:0000256" key="2">
    <source>
        <dbReference type="ARBA" id="ARBA00006727"/>
    </source>
</evidence>
<gene>
    <name evidence="6" type="ORF">HETSPECPRED_001478</name>
</gene>
<feature type="transmembrane region" description="Helical" evidence="4">
    <location>
        <begin position="206"/>
        <end position="225"/>
    </location>
</feature>
<keyword evidence="4" id="KW-0472">Membrane</keyword>
<evidence type="ECO:0000256" key="4">
    <source>
        <dbReference type="SAM" id="Phobius"/>
    </source>
</evidence>
<feature type="transmembrane region" description="Helical" evidence="4">
    <location>
        <begin position="148"/>
        <end position="167"/>
    </location>
</feature>
<feature type="transmembrane region" description="Helical" evidence="4">
    <location>
        <begin position="173"/>
        <end position="199"/>
    </location>
</feature>
<dbReference type="InterPro" id="IPR020846">
    <property type="entry name" value="MFS_dom"/>
</dbReference>
<dbReference type="Pfam" id="PF07690">
    <property type="entry name" value="MFS_1"/>
    <property type="match status" value="1"/>
</dbReference>
<dbReference type="OrthoDB" id="6509908at2759"/>
<feature type="transmembrane region" description="Helical" evidence="4">
    <location>
        <begin position="343"/>
        <end position="363"/>
    </location>
</feature>
<feature type="transmembrane region" description="Helical" evidence="4">
    <location>
        <begin position="440"/>
        <end position="463"/>
    </location>
</feature>
<feature type="transmembrane region" description="Helical" evidence="4">
    <location>
        <begin position="369"/>
        <end position="395"/>
    </location>
</feature>
<name>A0A8H3J1P8_9LECA</name>
<organism evidence="6 7">
    <name type="scientific">Heterodermia speciosa</name>
    <dbReference type="NCBI Taxonomy" id="116794"/>
    <lineage>
        <taxon>Eukaryota</taxon>
        <taxon>Fungi</taxon>
        <taxon>Dikarya</taxon>
        <taxon>Ascomycota</taxon>
        <taxon>Pezizomycotina</taxon>
        <taxon>Lecanoromycetes</taxon>
        <taxon>OSLEUM clade</taxon>
        <taxon>Lecanoromycetidae</taxon>
        <taxon>Caliciales</taxon>
        <taxon>Physciaceae</taxon>
        <taxon>Heterodermia</taxon>
    </lineage>
</organism>
<comment type="subcellular location">
    <subcellularLocation>
        <location evidence="1">Membrane</location>
        <topology evidence="1">Multi-pass membrane protein</topology>
    </subcellularLocation>
</comment>
<evidence type="ECO:0000256" key="1">
    <source>
        <dbReference type="ARBA" id="ARBA00004141"/>
    </source>
</evidence>
<sequence>MAGINTAGRPTLSQRRSRMSQLGEEELDNLAFRPNIVPSLSSGRNDSIASQTESEVELNKRSRVVPEPGPPPNGGLKAWQQVLGAFFLNFNTWGLVNTFGIFQDYYATGAVFPASQSAIAWLGSIQGFLMLTIGVLCGRAIDAGYLRINLTAGITTTVFGMMMVSISREYWQFILTQGVVAGLGSGATFIPSVTVVGTYFSTRRSLAIGVATTGSSIGGIVYPFVLRRLIAKIGFGWAVRVMAFIMLATLLISLSVMRSRLPPRKSGPIVDFSAFRDPAYSIFLASVLITYTGLYVPFFYVESYATSIGISGDVAFDMLIIMNAASVVGRLLPPFFADRTGNLAMLIPCTFFSAIIILAWIRVSSQEGLIAISVMYGFISGSIQAVVPATVAFLCPDLSKYGTRLGMTLAIGGGLGLLVGAPIAGAILDTQSSADHQEYWGLLVFSGTLVFLGALLQLTVRVLKVGWSLEKA</sequence>
<dbReference type="AlphaFoldDB" id="A0A8H3J1P8"/>
<dbReference type="InterPro" id="IPR050327">
    <property type="entry name" value="Proton-linked_MCT"/>
</dbReference>
<dbReference type="GO" id="GO:0016020">
    <property type="term" value="C:membrane"/>
    <property type="evidence" value="ECO:0007669"/>
    <property type="project" value="UniProtKB-SubCell"/>
</dbReference>
<keyword evidence="4" id="KW-0812">Transmembrane</keyword>
<dbReference type="PROSITE" id="PS50850">
    <property type="entry name" value="MFS"/>
    <property type="match status" value="1"/>
</dbReference>
<evidence type="ECO:0000313" key="6">
    <source>
        <dbReference type="EMBL" id="CAF9939081.1"/>
    </source>
</evidence>
<evidence type="ECO:0000256" key="3">
    <source>
        <dbReference type="SAM" id="MobiDB-lite"/>
    </source>
</evidence>
<feature type="compositionally biased region" description="Polar residues" evidence="3">
    <location>
        <begin position="41"/>
        <end position="53"/>
    </location>
</feature>
<evidence type="ECO:0000313" key="7">
    <source>
        <dbReference type="Proteomes" id="UP000664521"/>
    </source>
</evidence>
<keyword evidence="4" id="KW-1133">Transmembrane helix</keyword>
<dbReference type="SUPFAM" id="SSF103473">
    <property type="entry name" value="MFS general substrate transporter"/>
    <property type="match status" value="1"/>
</dbReference>
<dbReference type="Gene3D" id="1.20.1250.20">
    <property type="entry name" value="MFS general substrate transporter like domains"/>
    <property type="match status" value="2"/>
</dbReference>
<feature type="transmembrane region" description="Helical" evidence="4">
    <location>
        <begin position="407"/>
        <end position="428"/>
    </location>
</feature>